<dbReference type="STRING" id="521674.Plim_2573"/>
<gene>
    <name evidence="1" type="ordered locus">Plim_2573</name>
</gene>
<dbReference type="Proteomes" id="UP000002220">
    <property type="component" value="Chromosome"/>
</dbReference>
<proteinExistence type="predicted"/>
<dbReference type="AlphaFoldDB" id="D5SQ23"/>
<name>D5SQ23_PLAL2</name>
<evidence type="ECO:0000313" key="2">
    <source>
        <dbReference type="Proteomes" id="UP000002220"/>
    </source>
</evidence>
<dbReference type="EMBL" id="CP001744">
    <property type="protein sequence ID" value="ADG68398.1"/>
    <property type="molecule type" value="Genomic_DNA"/>
</dbReference>
<sequence length="49" mass="5218">MTEDSVAGVKRPRLPPGCSILIGHSEHDQKSEKYASAAFVLATLCCWGG</sequence>
<evidence type="ECO:0000313" key="1">
    <source>
        <dbReference type="EMBL" id="ADG68398.1"/>
    </source>
</evidence>
<reference evidence="1 2" key="1">
    <citation type="journal article" date="2010" name="Stand. Genomic Sci.">
        <title>Complete genome sequence of Planctomyces limnophilus type strain (Mu 290).</title>
        <authorList>
            <person name="Labutti K."/>
            <person name="Sikorski J."/>
            <person name="Schneider S."/>
            <person name="Nolan M."/>
            <person name="Lucas S."/>
            <person name="Glavina Del Rio T."/>
            <person name="Tice H."/>
            <person name="Cheng J.F."/>
            <person name="Goodwin L."/>
            <person name="Pitluck S."/>
            <person name="Liolios K."/>
            <person name="Ivanova N."/>
            <person name="Mavromatis K."/>
            <person name="Mikhailova N."/>
            <person name="Pati A."/>
            <person name="Chen A."/>
            <person name="Palaniappan K."/>
            <person name="Land M."/>
            <person name="Hauser L."/>
            <person name="Chang Y.J."/>
            <person name="Jeffries C.D."/>
            <person name="Tindall B.J."/>
            <person name="Rohde M."/>
            <person name="Goker M."/>
            <person name="Woyke T."/>
            <person name="Bristow J."/>
            <person name="Eisen J.A."/>
            <person name="Markowitz V."/>
            <person name="Hugenholtz P."/>
            <person name="Kyrpides N.C."/>
            <person name="Klenk H.P."/>
            <person name="Lapidus A."/>
        </authorList>
    </citation>
    <scope>NUCLEOTIDE SEQUENCE [LARGE SCALE GENOMIC DNA]</scope>
    <source>
        <strain evidence="2">ATCC 43296 / DSM 3776 / IFAM 1008 / 290</strain>
    </source>
</reference>
<keyword evidence="2" id="KW-1185">Reference proteome</keyword>
<protein>
    <submittedName>
        <fullName evidence="1">Uncharacterized protein</fullName>
    </submittedName>
</protein>
<accession>D5SQ23</accession>
<dbReference type="HOGENOM" id="CLU_3138967_0_0_0"/>
<organism evidence="1 2">
    <name type="scientific">Planctopirus limnophila (strain ATCC 43296 / DSM 3776 / IFAM 1008 / Mu 290)</name>
    <name type="common">Planctomyces limnophilus</name>
    <dbReference type="NCBI Taxonomy" id="521674"/>
    <lineage>
        <taxon>Bacteria</taxon>
        <taxon>Pseudomonadati</taxon>
        <taxon>Planctomycetota</taxon>
        <taxon>Planctomycetia</taxon>
        <taxon>Planctomycetales</taxon>
        <taxon>Planctomycetaceae</taxon>
        <taxon>Planctopirus</taxon>
    </lineage>
</organism>
<dbReference type="KEGG" id="plm:Plim_2573"/>